<gene>
    <name evidence="2" type="ORF">UFOPK1353_01030</name>
</gene>
<feature type="domain" description="Fido" evidence="1">
    <location>
        <begin position="140"/>
        <end position="287"/>
    </location>
</feature>
<dbReference type="InterPro" id="IPR003812">
    <property type="entry name" value="Fido"/>
</dbReference>
<proteinExistence type="predicted"/>
<reference evidence="2" key="1">
    <citation type="submission" date="2020-05" db="EMBL/GenBank/DDBJ databases">
        <authorList>
            <person name="Chiriac C."/>
            <person name="Salcher M."/>
            <person name="Ghai R."/>
            <person name="Kavagutti S V."/>
        </authorList>
    </citation>
    <scope>NUCLEOTIDE SEQUENCE</scope>
</reference>
<dbReference type="SUPFAM" id="SSF140931">
    <property type="entry name" value="Fic-like"/>
    <property type="match status" value="1"/>
</dbReference>
<evidence type="ECO:0000313" key="2">
    <source>
        <dbReference type="EMBL" id="CAB4542760.1"/>
    </source>
</evidence>
<dbReference type="Pfam" id="PF02661">
    <property type="entry name" value="Fic"/>
    <property type="match status" value="1"/>
</dbReference>
<organism evidence="2">
    <name type="scientific">freshwater metagenome</name>
    <dbReference type="NCBI Taxonomy" id="449393"/>
    <lineage>
        <taxon>unclassified sequences</taxon>
        <taxon>metagenomes</taxon>
        <taxon>ecological metagenomes</taxon>
    </lineage>
</organism>
<dbReference type="PROSITE" id="PS51459">
    <property type="entry name" value="FIDO"/>
    <property type="match status" value="1"/>
</dbReference>
<dbReference type="PANTHER" id="PTHR13504">
    <property type="entry name" value="FIDO DOMAIN-CONTAINING PROTEIN DDB_G0283145"/>
    <property type="match status" value="1"/>
</dbReference>
<dbReference type="PANTHER" id="PTHR13504:SF38">
    <property type="entry name" value="FIDO DOMAIN-CONTAINING PROTEIN"/>
    <property type="match status" value="1"/>
</dbReference>
<accession>A0A6J6BUC3</accession>
<evidence type="ECO:0000259" key="1">
    <source>
        <dbReference type="PROSITE" id="PS51459"/>
    </source>
</evidence>
<dbReference type="EMBL" id="CAEZSE010000192">
    <property type="protein sequence ID" value="CAB4542760.1"/>
    <property type="molecule type" value="Genomic_DNA"/>
</dbReference>
<dbReference type="Gene3D" id="1.10.3290.10">
    <property type="entry name" value="Fido-like domain"/>
    <property type="match status" value="1"/>
</dbReference>
<dbReference type="InterPro" id="IPR036597">
    <property type="entry name" value="Fido-like_dom_sf"/>
</dbReference>
<dbReference type="AlphaFoldDB" id="A0A6J6BUC3"/>
<name>A0A6J6BUC3_9ZZZZ</name>
<protein>
    <submittedName>
        <fullName evidence="2">Unannotated protein</fullName>
    </submittedName>
</protein>
<sequence>MSKNHEGKWPLIQYEECIWHSSVQQQVPRRVMKLHQGPYLAAIPLEISNRACNLPPETNALVAEAGAMIARFDAEIGFDIQPFSAVLLRSESAASSKIENLTASARAIAEAELGPTRNNASQIVANTRAMNAAVSLAQSINAESILEMHHALLSQSHPKIAGKWREEQVWVGGSDYGPHGASFVPPQHTRVRKTIKDLIRFIDRDDIPVLAHVALAHAQFETIHPFPDGNGRTGRALIHAHLRNKVLTKNTTVPVSAGLLVDTGKYFDALTAYRIGDLVPIVEQLSHATFSAVANSRQLVEELREVRAQWKERIVARKDSRSWKIVELLFQHPVINAALISHTLGIHGANTYRVIEPLIRAGVIVEFTDKKRNMMWRADDVLFALDEFAVRAGRRVRG</sequence>
<dbReference type="InterPro" id="IPR040198">
    <property type="entry name" value="Fido_containing"/>
</dbReference>